<keyword evidence="2" id="KW-1185">Reference proteome</keyword>
<name>A0ABY2D2H8_9GAMM</name>
<evidence type="ECO:0000313" key="2">
    <source>
        <dbReference type="Proteomes" id="UP000294823"/>
    </source>
</evidence>
<evidence type="ECO:0000313" key="1">
    <source>
        <dbReference type="EMBL" id="TDA88269.1"/>
    </source>
</evidence>
<dbReference type="EMBL" id="SLTR01000280">
    <property type="protein sequence ID" value="TDA88269.1"/>
    <property type="molecule type" value="Genomic_DNA"/>
</dbReference>
<reference evidence="1 2" key="1">
    <citation type="submission" date="2019-03" db="EMBL/GenBank/DDBJ databases">
        <title>Halomonas marinisediminis sp. nov., a moderately halophilic bacterium isolated from the Bohai Gulf.</title>
        <authorList>
            <person name="Ji X."/>
        </authorList>
    </citation>
    <scope>NUCLEOTIDE SEQUENCE [LARGE SCALE GENOMIC DNA]</scope>
    <source>
        <strain evidence="1 2">204</strain>
    </source>
</reference>
<feature type="non-terminal residue" evidence="1">
    <location>
        <position position="1"/>
    </location>
</feature>
<protein>
    <submittedName>
        <fullName evidence="1">Hybrid sensor histidine kinase/response regulator</fullName>
    </submittedName>
</protein>
<gene>
    <name evidence="1" type="ORF">E0702_16690</name>
</gene>
<organism evidence="1 2">
    <name type="scientific">Halomonas marinisediminis</name>
    <dbReference type="NCBI Taxonomy" id="2546095"/>
    <lineage>
        <taxon>Bacteria</taxon>
        <taxon>Pseudomonadati</taxon>
        <taxon>Pseudomonadota</taxon>
        <taxon>Gammaproteobacteria</taxon>
        <taxon>Oceanospirillales</taxon>
        <taxon>Halomonadaceae</taxon>
        <taxon>Halomonas</taxon>
    </lineage>
</organism>
<dbReference type="RefSeq" id="WP_205742010.1">
    <property type="nucleotide sequence ID" value="NZ_SLTR01000280.1"/>
</dbReference>
<feature type="non-terminal residue" evidence="1">
    <location>
        <position position="98"/>
    </location>
</feature>
<proteinExistence type="predicted"/>
<keyword evidence="1" id="KW-0418">Kinase</keyword>
<sequence>ALRRMIGIRSRDLTAVFVTPPTDTASTAEIITPDGHVTVYLQQTSLSAGRREIAMIPIENLSSVHDLKTGLEELPVAVLKLGVDGQLLQANASARSLL</sequence>
<comment type="caution">
    <text evidence="1">The sequence shown here is derived from an EMBL/GenBank/DDBJ whole genome shotgun (WGS) entry which is preliminary data.</text>
</comment>
<dbReference type="Proteomes" id="UP000294823">
    <property type="component" value="Unassembled WGS sequence"/>
</dbReference>
<accession>A0ABY2D2H8</accession>
<keyword evidence="1" id="KW-0808">Transferase</keyword>
<dbReference type="GO" id="GO:0016301">
    <property type="term" value="F:kinase activity"/>
    <property type="evidence" value="ECO:0007669"/>
    <property type="project" value="UniProtKB-KW"/>
</dbReference>